<dbReference type="PANTHER" id="PTHR12526">
    <property type="entry name" value="GLYCOSYLTRANSFERASE"/>
    <property type="match status" value="1"/>
</dbReference>
<organism evidence="3 4">
    <name type="scientific">Alteromonas portus</name>
    <dbReference type="NCBI Taxonomy" id="2565549"/>
    <lineage>
        <taxon>Bacteria</taxon>
        <taxon>Pseudomonadati</taxon>
        <taxon>Pseudomonadota</taxon>
        <taxon>Gammaproteobacteria</taxon>
        <taxon>Alteromonadales</taxon>
        <taxon>Alteromonadaceae</taxon>
        <taxon>Alteromonas/Salinimonas group</taxon>
        <taxon>Alteromonas</taxon>
    </lineage>
</organism>
<dbReference type="GO" id="GO:0016757">
    <property type="term" value="F:glycosyltransferase activity"/>
    <property type="evidence" value="ECO:0007669"/>
    <property type="project" value="InterPro"/>
</dbReference>
<keyword evidence="4" id="KW-1185">Reference proteome</keyword>
<dbReference type="OrthoDB" id="9792269at2"/>
<keyword evidence="3" id="KW-0808">Transferase</keyword>
<accession>A0A4U0ZLE3</accession>
<reference evidence="3 4" key="1">
    <citation type="submission" date="2019-04" db="EMBL/GenBank/DDBJ databases">
        <title>Alteromonas portus sp. nov., an alginate lyase-excreting marine bacterium.</title>
        <authorList>
            <person name="Huang H."/>
            <person name="Mo K."/>
            <person name="Bao S."/>
        </authorList>
    </citation>
    <scope>NUCLEOTIDE SEQUENCE [LARGE SCALE GENOMIC DNA]</scope>
    <source>
        <strain evidence="3 4">HB161718</strain>
    </source>
</reference>
<dbReference type="CDD" id="cd03811">
    <property type="entry name" value="GT4_GT28_WabH-like"/>
    <property type="match status" value="1"/>
</dbReference>
<dbReference type="InterPro" id="IPR028098">
    <property type="entry name" value="Glyco_trans_4-like_N"/>
</dbReference>
<feature type="domain" description="Glycosyl transferase family 1" evidence="1">
    <location>
        <begin position="187"/>
        <end position="330"/>
    </location>
</feature>
<proteinExistence type="predicted"/>
<dbReference type="Pfam" id="PF13439">
    <property type="entry name" value="Glyco_transf_4"/>
    <property type="match status" value="1"/>
</dbReference>
<dbReference type="SUPFAM" id="SSF53756">
    <property type="entry name" value="UDP-Glycosyltransferase/glycogen phosphorylase"/>
    <property type="match status" value="1"/>
</dbReference>
<dbReference type="EMBL" id="SWCO01000001">
    <property type="protein sequence ID" value="TKB05214.1"/>
    <property type="molecule type" value="Genomic_DNA"/>
</dbReference>
<dbReference type="RefSeq" id="WP_136780970.1">
    <property type="nucleotide sequence ID" value="NZ_SWCO01000001.1"/>
</dbReference>
<dbReference type="Proteomes" id="UP000305471">
    <property type="component" value="Unassembled WGS sequence"/>
</dbReference>
<evidence type="ECO:0000259" key="1">
    <source>
        <dbReference type="Pfam" id="PF00534"/>
    </source>
</evidence>
<evidence type="ECO:0000259" key="2">
    <source>
        <dbReference type="Pfam" id="PF13439"/>
    </source>
</evidence>
<dbReference type="Pfam" id="PF00534">
    <property type="entry name" value="Glycos_transf_1"/>
    <property type="match status" value="1"/>
</dbReference>
<sequence length="362" mass="39760">MEKYKVLFIHKFFTTGGGVERVHKNLSQALGDEGVTSIFYVHDVTGESKEGFSQLQDSFTAFAADSNNGFKQKLSYLYSLIKRKEINVIIAATETANILAFLCKLRFPKLKVIYTRHCAFDVSDQKLAPWAIKALYSLYGLSNGKIIAVSESLKQQIKDAVVFGKNKVSFIPNAVLQPSIAELSNESPQSPLPERYFCGVGRLVEQKGFDLLLEAYSKAHLKDATLPELVIVGAGEDLDALKKQAASLGINEVVHFTGFTTNPYSIIKRAEAFVLSSRHEGMPTVLVEAMSLNTPVIAFDCPTGPSELITSDETGVLVKALDTDALAHALCNYSSLKSKQISDRVKHFSYKNVANAYIAQFG</sequence>
<name>A0A4U0ZLE3_9ALTE</name>
<evidence type="ECO:0000313" key="3">
    <source>
        <dbReference type="EMBL" id="TKB05214.1"/>
    </source>
</evidence>
<dbReference type="InterPro" id="IPR001296">
    <property type="entry name" value="Glyco_trans_1"/>
</dbReference>
<dbReference type="Gene3D" id="3.40.50.2000">
    <property type="entry name" value="Glycogen Phosphorylase B"/>
    <property type="match status" value="2"/>
</dbReference>
<feature type="domain" description="Glycosyltransferase subfamily 4-like N-terminal" evidence="2">
    <location>
        <begin position="17"/>
        <end position="175"/>
    </location>
</feature>
<dbReference type="AlphaFoldDB" id="A0A4U0ZLE3"/>
<protein>
    <submittedName>
        <fullName evidence="3">Glycosyltransferase</fullName>
    </submittedName>
</protein>
<evidence type="ECO:0000313" key="4">
    <source>
        <dbReference type="Proteomes" id="UP000305471"/>
    </source>
</evidence>
<comment type="caution">
    <text evidence="3">The sequence shown here is derived from an EMBL/GenBank/DDBJ whole genome shotgun (WGS) entry which is preliminary data.</text>
</comment>
<gene>
    <name evidence="3" type="ORF">E5672_03790</name>
</gene>
<dbReference type="GO" id="GO:1901135">
    <property type="term" value="P:carbohydrate derivative metabolic process"/>
    <property type="evidence" value="ECO:0007669"/>
    <property type="project" value="UniProtKB-ARBA"/>
</dbReference>